<proteinExistence type="predicted"/>
<feature type="domain" description="Signal transduction histidine kinase internal region" evidence="3">
    <location>
        <begin position="163"/>
        <end position="240"/>
    </location>
</feature>
<dbReference type="InterPro" id="IPR036890">
    <property type="entry name" value="HATPase_C_sf"/>
</dbReference>
<dbReference type="InterPro" id="IPR050640">
    <property type="entry name" value="Bact_2-comp_sensor_kinase"/>
</dbReference>
<evidence type="ECO:0000256" key="1">
    <source>
        <dbReference type="SAM" id="MobiDB-lite"/>
    </source>
</evidence>
<gene>
    <name evidence="4" type="ORF">IC231_19640</name>
</gene>
<feature type="transmembrane region" description="Helical" evidence="2">
    <location>
        <begin position="12"/>
        <end position="32"/>
    </location>
</feature>
<dbReference type="InterPro" id="IPR010559">
    <property type="entry name" value="Sig_transdc_His_kin_internal"/>
</dbReference>
<keyword evidence="4" id="KW-0808">Transferase</keyword>
<evidence type="ECO:0000313" key="4">
    <source>
        <dbReference type="EMBL" id="MBD2717265.1"/>
    </source>
</evidence>
<dbReference type="PANTHER" id="PTHR34220:SF7">
    <property type="entry name" value="SENSOR HISTIDINE KINASE YPDA"/>
    <property type="match status" value="1"/>
</dbReference>
<protein>
    <submittedName>
        <fullName evidence="4">Histidine kinase</fullName>
    </submittedName>
</protein>
<dbReference type="EMBL" id="JACWZZ010000007">
    <property type="protein sequence ID" value="MBD2717265.1"/>
    <property type="molecule type" value="Genomic_DNA"/>
</dbReference>
<name>A0ABR8JP94_9BACT</name>
<dbReference type="Proteomes" id="UP000642468">
    <property type="component" value="Unassembled WGS sequence"/>
</dbReference>
<evidence type="ECO:0000313" key="5">
    <source>
        <dbReference type="Proteomes" id="UP000642468"/>
    </source>
</evidence>
<keyword evidence="2" id="KW-0812">Transmembrane</keyword>
<dbReference type="RefSeq" id="WP_190786173.1">
    <property type="nucleotide sequence ID" value="NZ_JACWZZ010000007.1"/>
</dbReference>
<comment type="caution">
    <text evidence="4">The sequence shown here is derived from an EMBL/GenBank/DDBJ whole genome shotgun (WGS) entry which is preliminary data.</text>
</comment>
<accession>A0ABR8JP94</accession>
<feature type="region of interest" description="Disordered" evidence="1">
    <location>
        <begin position="354"/>
        <end position="373"/>
    </location>
</feature>
<dbReference type="Pfam" id="PF06580">
    <property type="entry name" value="His_kinase"/>
    <property type="match status" value="1"/>
</dbReference>
<dbReference type="GO" id="GO:0016301">
    <property type="term" value="F:kinase activity"/>
    <property type="evidence" value="ECO:0007669"/>
    <property type="project" value="UniProtKB-KW"/>
</dbReference>
<keyword evidence="5" id="KW-1185">Reference proteome</keyword>
<feature type="transmembrane region" description="Helical" evidence="2">
    <location>
        <begin position="75"/>
        <end position="101"/>
    </location>
</feature>
<evidence type="ECO:0000256" key="2">
    <source>
        <dbReference type="SAM" id="Phobius"/>
    </source>
</evidence>
<evidence type="ECO:0000259" key="3">
    <source>
        <dbReference type="Pfam" id="PF06580"/>
    </source>
</evidence>
<organism evidence="4 5">
    <name type="scientific">Hymenobacter duratus</name>
    <dbReference type="NCBI Taxonomy" id="2771356"/>
    <lineage>
        <taxon>Bacteria</taxon>
        <taxon>Pseudomonadati</taxon>
        <taxon>Bacteroidota</taxon>
        <taxon>Cytophagia</taxon>
        <taxon>Cytophagales</taxon>
        <taxon>Hymenobacteraceae</taxon>
        <taxon>Hymenobacter</taxon>
    </lineage>
</organism>
<feature type="transmembrane region" description="Helical" evidence="2">
    <location>
        <begin position="44"/>
        <end position="63"/>
    </location>
</feature>
<dbReference type="PANTHER" id="PTHR34220">
    <property type="entry name" value="SENSOR HISTIDINE KINASE YPDA"/>
    <property type="match status" value="1"/>
</dbReference>
<dbReference type="Gene3D" id="3.30.565.10">
    <property type="entry name" value="Histidine kinase-like ATPase, C-terminal domain"/>
    <property type="match status" value="1"/>
</dbReference>
<reference evidence="4 5" key="1">
    <citation type="submission" date="2020-09" db="EMBL/GenBank/DDBJ databases">
        <authorList>
            <person name="Kim M.K."/>
        </authorList>
    </citation>
    <scope>NUCLEOTIDE SEQUENCE [LARGE SCALE GENOMIC DNA]</scope>
    <source>
        <strain evidence="4 5">BT646</strain>
    </source>
</reference>
<keyword evidence="4" id="KW-0418">Kinase</keyword>
<feature type="transmembrane region" description="Helical" evidence="2">
    <location>
        <begin position="121"/>
        <end position="142"/>
    </location>
</feature>
<keyword evidence="2" id="KW-1133">Transmembrane helix</keyword>
<sequence length="373" mass="42545">MSTVMQHRFVRHGLFWAAMLAFSLLMQLPAHWGNGAKLYVSGLFFNQLPASLLATYPLLYWLLPRLMRQRQFFAFLPLLAAWGAACALLTMLTVMCFDFVIMPGLFHARPDPAFHRGSYWALNYTFFITMLTAGIAVTVKIARQWETQRCQRQQLRQQRLRTELQLLKAQLQPAFLFGTLRLLQRLTAAKAPESPEAVLHLAELLRYMLYESPHDSVPLADEVAMMRRYVALEQLRLGRRVDVSLNFSGAFANYVIEPLLLLPFLENAFRHGTAPALDCAWISIDLVVRHHWLELKVINSQLPGAAAWTAGAGLRRVRQRLEHHYAGRYQLHLVPEPDTFLVIMHLPLAARAQPVPGRPQQTAPVTTLQPQLP</sequence>
<keyword evidence="2" id="KW-0472">Membrane</keyword>
<feature type="compositionally biased region" description="Polar residues" evidence="1">
    <location>
        <begin position="359"/>
        <end position="373"/>
    </location>
</feature>